<dbReference type="AlphaFoldDB" id="V6LZW6"/>
<keyword evidence="3" id="KW-1185">Reference proteome</keyword>
<dbReference type="EMBL" id="KI546074">
    <property type="protein sequence ID" value="EST46399.1"/>
    <property type="molecule type" value="Genomic_DNA"/>
</dbReference>
<dbReference type="Proteomes" id="UP000018208">
    <property type="component" value="Unassembled WGS sequence"/>
</dbReference>
<gene>
    <name evidence="1" type="ORF">SS50377_13483</name>
    <name evidence="2" type="ORF">SS50377_23720</name>
</gene>
<organism evidence="1">
    <name type="scientific">Spironucleus salmonicida</name>
    <dbReference type="NCBI Taxonomy" id="348837"/>
    <lineage>
        <taxon>Eukaryota</taxon>
        <taxon>Metamonada</taxon>
        <taxon>Diplomonadida</taxon>
        <taxon>Hexamitidae</taxon>
        <taxon>Hexamitinae</taxon>
        <taxon>Spironucleus</taxon>
    </lineage>
</organism>
<sequence length="134" mass="15268">MKLTVSILPQNQKFAIYDFIDIFNDNKQKYIEALQNKITKKVVDAFIFQSAYGYNINVQIKTTTRKKIISLVDPILTLTKELFEQIFSEEQFVVVLKKLVNNMCTSVAMGPTTIGWSTLVSTDNSYSQAVEVSQ</sequence>
<evidence type="ECO:0000313" key="1">
    <source>
        <dbReference type="EMBL" id="EST46399.1"/>
    </source>
</evidence>
<reference evidence="1 2" key="1">
    <citation type="journal article" date="2014" name="PLoS Genet.">
        <title>The Genome of Spironucleus salmonicida Highlights a Fish Pathogen Adapted to Fluctuating Environments.</title>
        <authorList>
            <person name="Xu F."/>
            <person name="Jerlstrom-Hultqvist J."/>
            <person name="Einarsson E."/>
            <person name="Astvaldsson A."/>
            <person name="Svard S.G."/>
            <person name="Andersson J.O."/>
        </authorList>
    </citation>
    <scope>NUCLEOTIDE SEQUENCE</scope>
    <source>
        <strain evidence="2">ATCC 50377</strain>
    </source>
</reference>
<dbReference type="VEuPathDB" id="GiardiaDB:SS50377_23720"/>
<protein>
    <submittedName>
        <fullName evidence="1">Uncharacterized protein</fullName>
    </submittedName>
</protein>
<accession>V6LZW6</accession>
<proteinExistence type="predicted"/>
<evidence type="ECO:0000313" key="3">
    <source>
        <dbReference type="Proteomes" id="UP000018208"/>
    </source>
</evidence>
<dbReference type="EMBL" id="AUWU02000004">
    <property type="protein sequence ID" value="KAH0573785.1"/>
    <property type="molecule type" value="Genomic_DNA"/>
</dbReference>
<name>V6LZW6_9EUKA</name>
<reference evidence="2" key="2">
    <citation type="submission" date="2020-12" db="EMBL/GenBank/DDBJ databases">
        <title>New Spironucleus salmonicida genome in near-complete chromosomes.</title>
        <authorList>
            <person name="Xu F."/>
            <person name="Kurt Z."/>
            <person name="Jimenez-Gonzalez A."/>
            <person name="Astvaldsson A."/>
            <person name="Andersson J.O."/>
            <person name="Svard S.G."/>
        </authorList>
    </citation>
    <scope>NUCLEOTIDE SEQUENCE</scope>
    <source>
        <strain evidence="2">ATCC 50377</strain>
    </source>
</reference>
<evidence type="ECO:0000313" key="2">
    <source>
        <dbReference type="EMBL" id="KAH0573785.1"/>
    </source>
</evidence>